<organism evidence="1">
    <name type="scientific">marine sediment metagenome</name>
    <dbReference type="NCBI Taxonomy" id="412755"/>
    <lineage>
        <taxon>unclassified sequences</taxon>
        <taxon>metagenomes</taxon>
        <taxon>ecological metagenomes</taxon>
    </lineage>
</organism>
<proteinExistence type="predicted"/>
<accession>X1C6P6</accession>
<dbReference type="EMBL" id="BART01022983">
    <property type="protein sequence ID" value="GAH03042.1"/>
    <property type="molecule type" value="Genomic_DNA"/>
</dbReference>
<gene>
    <name evidence="1" type="ORF">S01H4_41948</name>
</gene>
<comment type="caution">
    <text evidence="1">The sequence shown here is derived from an EMBL/GenBank/DDBJ whole genome shotgun (WGS) entry which is preliminary data.</text>
</comment>
<sequence>MGFIKCRTRKLAQSGAAKIRRAGIKCKVSGPNIIGFSSVARAKKATAVLRKR</sequence>
<dbReference type="AlphaFoldDB" id="X1C6P6"/>
<protein>
    <submittedName>
        <fullName evidence="1">Uncharacterized protein</fullName>
    </submittedName>
</protein>
<evidence type="ECO:0000313" key="1">
    <source>
        <dbReference type="EMBL" id="GAH03042.1"/>
    </source>
</evidence>
<reference evidence="1" key="1">
    <citation type="journal article" date="2014" name="Front. Microbiol.">
        <title>High frequency of phylogenetically diverse reductive dehalogenase-homologous genes in deep subseafloor sedimentary metagenomes.</title>
        <authorList>
            <person name="Kawai M."/>
            <person name="Futagami T."/>
            <person name="Toyoda A."/>
            <person name="Takaki Y."/>
            <person name="Nishi S."/>
            <person name="Hori S."/>
            <person name="Arai W."/>
            <person name="Tsubouchi T."/>
            <person name="Morono Y."/>
            <person name="Uchiyama I."/>
            <person name="Ito T."/>
            <person name="Fujiyama A."/>
            <person name="Inagaki F."/>
            <person name="Takami H."/>
        </authorList>
    </citation>
    <scope>NUCLEOTIDE SEQUENCE</scope>
    <source>
        <strain evidence="1">Expedition CK06-06</strain>
    </source>
</reference>
<name>X1C6P6_9ZZZZ</name>